<dbReference type="PANTHER" id="PTHR11616">
    <property type="entry name" value="SODIUM/CHLORIDE DEPENDENT TRANSPORTER"/>
    <property type="match status" value="1"/>
</dbReference>
<dbReference type="GO" id="GO:0015293">
    <property type="term" value="F:symporter activity"/>
    <property type="evidence" value="ECO:0007669"/>
    <property type="project" value="UniProtKB-KW"/>
</dbReference>
<reference evidence="12 13" key="1">
    <citation type="submission" date="2020-02" db="EMBL/GenBank/DDBJ databases">
        <title>A chromosome-scale genome assembly of the black bullhead catfish (Ameiurus melas).</title>
        <authorList>
            <person name="Wen M."/>
            <person name="Zham M."/>
            <person name="Cabau C."/>
            <person name="Klopp C."/>
            <person name="Donnadieu C."/>
            <person name="Roques C."/>
            <person name="Bouchez O."/>
            <person name="Lampietro C."/>
            <person name="Jouanno E."/>
            <person name="Herpin A."/>
            <person name="Louis A."/>
            <person name="Berthelot C."/>
            <person name="Parey E."/>
            <person name="Roest-Crollius H."/>
            <person name="Braasch I."/>
            <person name="Postlethwait J."/>
            <person name="Robinson-Rechavi M."/>
            <person name="Echchiki A."/>
            <person name="Begum T."/>
            <person name="Montfort J."/>
            <person name="Schartl M."/>
            <person name="Bobe J."/>
            <person name="Guiguen Y."/>
        </authorList>
    </citation>
    <scope>NUCLEOTIDE SEQUENCE [LARGE SCALE GENOMIC DNA]</scope>
    <source>
        <strain evidence="12">M_S1</strain>
        <tissue evidence="12">Blood</tissue>
    </source>
</reference>
<feature type="transmembrane region" description="Helical" evidence="11">
    <location>
        <begin position="458"/>
        <end position="484"/>
    </location>
</feature>
<dbReference type="PROSITE" id="PS00754">
    <property type="entry name" value="NA_NEUROTRAN_SYMP_2"/>
    <property type="match status" value="1"/>
</dbReference>
<name>A0A7J5ZRP3_AMEME</name>
<sequence>MPKSSKVTQREHSNEHVTESVADLLALEAPMDYKSSQMSMSMPGGGAAPKPDISPDLEDGRPSWNSKLQYILAQVGFSVGLGNVWRFPYLCQKNGGGAYLVPYFILLILIGIPLFFLELAVGQRIRRGSIGVWNYVCPRLGGVGVSSLMVCGFVGLYYNVIIGWSIFYFFQSFQFPLPWADCPIRRNGSQAIVEPECEKSSATTYFWYRETLNITSSIADSGGLNWRMTLSLLAAWIIVCLAVIKGIQSSGKVMYFSSLFPYLVLFCFLVRGLFLKGAVDGIAHMFTPKLEIMLEPQVWREAATQVFFALGLGFGGVIAFSSYNKRDNNCHFDAVLVSFINFFTSILATLVVFAVLGFKANIMNEKCVVENAEKILGYLNSNVLSHDLIPPHINFSQLSSSDYAEMYEVIKIVKEDSFAQMGLDQCLLEDELNKAVQGTGLAFIAFTEAMTHFPGSPFWSVMFFFMLINLGLGSMIGTMTGITTPILDTFKIRKEILTVVCCIIAFFCGLLFVQRSGNYFVTMFDDYSAGLPLTIVVILENISVAWIYGTKRFMQDLEDMLGFKPYRFYFYLWKYVSPICLLVLITASVIDMAISPPGYNAWVQDLAIERFQSYPPWALVMCFALIIVAMLPLPLVFLARHFNWLPDGSNKLSVSYRKSLTKDTSNLEDETRFILGKHTSETPSPMPSHRAYLGPGNTSPVELITNSTSISGYGSGYQTNPVPPKSES</sequence>
<dbReference type="OrthoDB" id="6581954at2759"/>
<feature type="binding site" evidence="8">
    <location>
        <position position="474"/>
    </location>
    <ligand>
        <name>Na(+)</name>
        <dbReference type="ChEBI" id="CHEBI:29101"/>
        <label>1</label>
    </ligand>
</feature>
<feature type="binding site" evidence="8">
    <location>
        <position position="341"/>
    </location>
    <ligand>
        <name>Na(+)</name>
        <dbReference type="ChEBI" id="CHEBI:29101"/>
        <label>1</label>
    </ligand>
</feature>
<feature type="binding site" evidence="8">
    <location>
        <position position="79"/>
    </location>
    <ligand>
        <name>Na(+)</name>
        <dbReference type="ChEBI" id="CHEBI:29101"/>
        <label>1</label>
    </ligand>
</feature>
<dbReference type="NCBIfam" id="NF037979">
    <property type="entry name" value="Na_transp"/>
    <property type="match status" value="1"/>
</dbReference>
<organism evidence="12 13">
    <name type="scientific">Ameiurus melas</name>
    <name type="common">Black bullhead</name>
    <name type="synonym">Silurus melas</name>
    <dbReference type="NCBI Taxonomy" id="219545"/>
    <lineage>
        <taxon>Eukaryota</taxon>
        <taxon>Metazoa</taxon>
        <taxon>Chordata</taxon>
        <taxon>Craniata</taxon>
        <taxon>Vertebrata</taxon>
        <taxon>Euteleostomi</taxon>
        <taxon>Actinopterygii</taxon>
        <taxon>Neopterygii</taxon>
        <taxon>Teleostei</taxon>
        <taxon>Ostariophysi</taxon>
        <taxon>Siluriformes</taxon>
        <taxon>Ictaluridae</taxon>
        <taxon>Ameiurus</taxon>
    </lineage>
</organism>
<evidence type="ECO:0000256" key="8">
    <source>
        <dbReference type="PIRSR" id="PIRSR600175-1"/>
    </source>
</evidence>
<keyword evidence="5 11" id="KW-1133">Transmembrane helix</keyword>
<dbReference type="InterPro" id="IPR000175">
    <property type="entry name" value="Na/ntran_symport"/>
</dbReference>
<dbReference type="GO" id="GO:0035725">
    <property type="term" value="P:sodium ion transmembrane transport"/>
    <property type="evidence" value="ECO:0007669"/>
    <property type="project" value="TreeGrafter"/>
</dbReference>
<dbReference type="GO" id="GO:0046872">
    <property type="term" value="F:metal ion binding"/>
    <property type="evidence" value="ECO:0007669"/>
    <property type="project" value="UniProtKB-KW"/>
</dbReference>
<evidence type="ECO:0000256" key="2">
    <source>
        <dbReference type="ARBA" id="ARBA00022448"/>
    </source>
</evidence>
<dbReference type="GO" id="GO:0032328">
    <property type="term" value="P:alanine transport"/>
    <property type="evidence" value="ECO:0007669"/>
    <property type="project" value="TreeGrafter"/>
</dbReference>
<keyword evidence="6 11" id="KW-0472">Membrane</keyword>
<feature type="transmembrane region" description="Helical" evidence="11">
    <location>
        <begin position="335"/>
        <end position="356"/>
    </location>
</feature>
<dbReference type="PANTHER" id="PTHR11616:SF102">
    <property type="entry name" value="SODIUM-DEPENDENT NEUTRAL AMINO ACID TRANSPORTER SLC6A17"/>
    <property type="match status" value="1"/>
</dbReference>
<comment type="subcellular location">
    <subcellularLocation>
        <location evidence="1">Membrane</location>
        <topology evidence="1">Multi-pass membrane protein</topology>
    </subcellularLocation>
</comment>
<dbReference type="InterPro" id="IPR037272">
    <property type="entry name" value="SNS_sf"/>
</dbReference>
<dbReference type="PRINTS" id="PR01206">
    <property type="entry name" value="ORPHTRNSPORT"/>
</dbReference>
<dbReference type="SUPFAM" id="SSF161070">
    <property type="entry name" value="SNF-like"/>
    <property type="match status" value="1"/>
</dbReference>
<comment type="similarity">
    <text evidence="9">Belongs to the sodium:neurotransmitter symporter (SNF) (TC 2.A.22) family.</text>
</comment>
<feature type="transmembrane region" description="Helical" evidence="11">
    <location>
        <begin position="226"/>
        <end position="247"/>
    </location>
</feature>
<keyword evidence="7" id="KW-0325">Glycoprotein</keyword>
<dbReference type="GO" id="GO:0015820">
    <property type="term" value="P:L-leucine transport"/>
    <property type="evidence" value="ECO:0007669"/>
    <property type="project" value="TreeGrafter"/>
</dbReference>
<evidence type="ECO:0000313" key="13">
    <source>
        <dbReference type="Proteomes" id="UP000593565"/>
    </source>
</evidence>
<feature type="binding site" evidence="8">
    <location>
        <position position="76"/>
    </location>
    <ligand>
        <name>Na(+)</name>
        <dbReference type="ChEBI" id="CHEBI:29101"/>
        <label>1</label>
    </ligand>
</feature>
<feature type="compositionally biased region" description="Basic and acidic residues" evidence="10">
    <location>
        <begin position="8"/>
        <end position="18"/>
    </location>
</feature>
<evidence type="ECO:0000256" key="10">
    <source>
        <dbReference type="SAM" id="MobiDB-lite"/>
    </source>
</evidence>
<feature type="region of interest" description="Disordered" evidence="10">
    <location>
        <begin position="707"/>
        <end position="728"/>
    </location>
</feature>
<gene>
    <name evidence="12" type="ORF">AMELA_G00261630</name>
</gene>
<dbReference type="PROSITE" id="PS50267">
    <property type="entry name" value="NA_NEUROTRAN_SYMP_3"/>
    <property type="match status" value="1"/>
</dbReference>
<evidence type="ECO:0000256" key="3">
    <source>
        <dbReference type="ARBA" id="ARBA00022692"/>
    </source>
</evidence>
<dbReference type="PROSITE" id="PS00610">
    <property type="entry name" value="NA_NEUROTRAN_SYMP_1"/>
    <property type="match status" value="1"/>
</dbReference>
<protein>
    <recommendedName>
        <fullName evidence="9">Transporter</fullName>
    </recommendedName>
</protein>
<feature type="compositionally biased region" description="Polar residues" evidence="10">
    <location>
        <begin position="707"/>
        <end position="720"/>
    </location>
</feature>
<feature type="transmembrane region" description="Helical" evidence="11">
    <location>
        <begin position="496"/>
        <end position="515"/>
    </location>
</feature>
<dbReference type="GO" id="GO:0015816">
    <property type="term" value="P:glycine transport"/>
    <property type="evidence" value="ECO:0007669"/>
    <property type="project" value="TreeGrafter"/>
</dbReference>
<feature type="transmembrane region" description="Helical" evidence="11">
    <location>
        <begin position="568"/>
        <end position="594"/>
    </location>
</feature>
<proteinExistence type="inferred from homology"/>
<keyword evidence="4 9" id="KW-0769">Symport</keyword>
<evidence type="ECO:0000256" key="7">
    <source>
        <dbReference type="ARBA" id="ARBA00023180"/>
    </source>
</evidence>
<feature type="binding site" evidence="8">
    <location>
        <position position="470"/>
    </location>
    <ligand>
        <name>Na(+)</name>
        <dbReference type="ChEBI" id="CHEBI:29101"/>
        <label>1</label>
    </ligand>
</feature>
<feature type="region of interest" description="Disordered" evidence="10">
    <location>
        <begin position="1"/>
        <end position="20"/>
    </location>
</feature>
<feature type="transmembrane region" description="Helical" evidence="11">
    <location>
        <begin position="614"/>
        <end position="639"/>
    </location>
</feature>
<dbReference type="GO" id="GO:0015824">
    <property type="term" value="P:proline transport"/>
    <property type="evidence" value="ECO:0007669"/>
    <property type="project" value="TreeGrafter"/>
</dbReference>
<keyword evidence="2 9" id="KW-0813">Transport</keyword>
<feature type="transmembrane region" description="Helical" evidence="11">
    <location>
        <begin position="302"/>
        <end position="323"/>
    </location>
</feature>
<evidence type="ECO:0000256" key="4">
    <source>
        <dbReference type="ARBA" id="ARBA00022847"/>
    </source>
</evidence>
<evidence type="ECO:0000256" key="9">
    <source>
        <dbReference type="RuleBase" id="RU003732"/>
    </source>
</evidence>
<feature type="transmembrane region" description="Helical" evidence="11">
    <location>
        <begin position="142"/>
        <end position="170"/>
    </location>
</feature>
<feature type="transmembrane region" description="Helical" evidence="11">
    <location>
        <begin position="100"/>
        <end position="121"/>
    </location>
</feature>
<evidence type="ECO:0000256" key="11">
    <source>
        <dbReference type="SAM" id="Phobius"/>
    </source>
</evidence>
<keyword evidence="3 9" id="KW-0812">Transmembrane</keyword>
<feature type="region of interest" description="Disordered" evidence="10">
    <location>
        <begin position="36"/>
        <end position="55"/>
    </location>
</feature>
<dbReference type="InterPro" id="IPR002438">
    <property type="entry name" value="Neutral_aa_SLC6"/>
</dbReference>
<keyword evidence="13" id="KW-1185">Reference proteome</keyword>
<accession>A0A7J5ZRP3</accession>
<evidence type="ECO:0000256" key="6">
    <source>
        <dbReference type="ARBA" id="ARBA00023136"/>
    </source>
</evidence>
<feature type="transmembrane region" description="Helical" evidence="11">
    <location>
        <begin position="259"/>
        <end position="282"/>
    </location>
</feature>
<dbReference type="EMBL" id="JAAGNN010000025">
    <property type="protein sequence ID" value="KAF4072307.1"/>
    <property type="molecule type" value="Genomic_DNA"/>
</dbReference>
<keyword evidence="8" id="KW-0915">Sodium</keyword>
<dbReference type="GO" id="GO:0005886">
    <property type="term" value="C:plasma membrane"/>
    <property type="evidence" value="ECO:0007669"/>
    <property type="project" value="InterPro"/>
</dbReference>
<dbReference type="GO" id="GO:0008021">
    <property type="term" value="C:synaptic vesicle"/>
    <property type="evidence" value="ECO:0007669"/>
    <property type="project" value="TreeGrafter"/>
</dbReference>
<dbReference type="Pfam" id="PF00209">
    <property type="entry name" value="SNF"/>
    <property type="match status" value="1"/>
</dbReference>
<feature type="transmembrane region" description="Helical" evidence="11">
    <location>
        <begin position="70"/>
        <end position="88"/>
    </location>
</feature>
<keyword evidence="8" id="KW-0479">Metal-binding</keyword>
<dbReference type="AlphaFoldDB" id="A0A7J5ZRP3"/>
<evidence type="ECO:0000256" key="1">
    <source>
        <dbReference type="ARBA" id="ARBA00004141"/>
    </source>
</evidence>
<dbReference type="PRINTS" id="PR00176">
    <property type="entry name" value="NANEUSMPORT"/>
</dbReference>
<evidence type="ECO:0000313" key="12">
    <source>
        <dbReference type="EMBL" id="KAF4072307.1"/>
    </source>
</evidence>
<feature type="binding site" evidence="8">
    <location>
        <position position="83"/>
    </location>
    <ligand>
        <name>Na(+)</name>
        <dbReference type="ChEBI" id="CHEBI:29101"/>
        <label>1</label>
    </ligand>
</feature>
<evidence type="ECO:0000256" key="5">
    <source>
        <dbReference type="ARBA" id="ARBA00022989"/>
    </source>
</evidence>
<comment type="caution">
    <text evidence="12">The sequence shown here is derived from an EMBL/GenBank/DDBJ whole genome shotgun (WGS) entry which is preliminary data.</text>
</comment>
<dbReference type="Proteomes" id="UP000593565">
    <property type="component" value="Unassembled WGS sequence"/>
</dbReference>
<feature type="transmembrane region" description="Helical" evidence="11">
    <location>
        <begin position="527"/>
        <end position="548"/>
    </location>
</feature>